<name>A0A1P8B7N7_ARATH</name>
<evidence type="ECO:0000256" key="12">
    <source>
        <dbReference type="ARBA" id="ARBA00023136"/>
    </source>
</evidence>
<dbReference type="GO" id="GO:0004674">
    <property type="term" value="F:protein serine/threonine kinase activity"/>
    <property type="evidence" value="ECO:0007669"/>
    <property type="project" value="UniProtKB-KW"/>
</dbReference>
<reference evidence="23 24" key="1">
    <citation type="journal article" date="1999" name="Nature">
        <title>Sequence and analysis of chromosome 4 of the plant Arabidopsis thaliana.</title>
        <authorList>
            <consortium name="EU"/>
            <consortium name="CSHL and WU Arabidopsis Sequencing Project"/>
            <person name="Mayer K."/>
            <person name="Schuller C."/>
            <person name="Wambutt R."/>
            <person name="Murphy G."/>
            <person name="Volckaert G."/>
            <person name="Pohl T."/>
            <person name="Dusterhoft A."/>
            <person name="Stiekema W."/>
            <person name="Entian K.D."/>
            <person name="Terryn N."/>
            <person name="Harris B."/>
            <person name="Ansorge W."/>
            <person name="Brandt P."/>
            <person name="Grivell L."/>
            <person name="Rieger M."/>
            <person name="Weichselgartner M."/>
            <person name="de Simone V."/>
            <person name="Obermaier B."/>
            <person name="Mache R."/>
            <person name="Muller M."/>
            <person name="Kreis M."/>
            <person name="Delseny M."/>
            <person name="Puigdomenech P."/>
            <person name="Watson M."/>
            <person name="Schmidtheini T."/>
            <person name="Reichert B."/>
            <person name="Portatelle D."/>
            <person name="Perez-Alonso M."/>
            <person name="Boutry M."/>
            <person name="Bancroft I."/>
            <person name="Vos P."/>
            <person name="Hoheisel J."/>
            <person name="Zimmermann W."/>
            <person name="Wedler H."/>
            <person name="Ridley P."/>
            <person name="Langham S.A."/>
            <person name="McCullagh B."/>
            <person name="Bilham L."/>
            <person name="Robben J."/>
            <person name="Van der Schueren J."/>
            <person name="Grymonprez B."/>
            <person name="Chuang Y.J."/>
            <person name="Vandenbussche F."/>
            <person name="Braeken M."/>
            <person name="Weltjens I."/>
            <person name="Voet M."/>
            <person name="Bastiaens I."/>
            <person name="Aert R."/>
            <person name="Defoor E."/>
            <person name="Weitzenegger T."/>
            <person name="Bothe G."/>
            <person name="Ramsperger U."/>
            <person name="Hilbert H."/>
            <person name="Braun M."/>
            <person name="Holzer E."/>
            <person name="Brandt A."/>
            <person name="Peters S."/>
            <person name="van Staveren M."/>
            <person name="Dirske W."/>
            <person name="Mooijman P."/>
            <person name="Klein Lankhorst R."/>
            <person name="Rose M."/>
            <person name="Hauf J."/>
            <person name="Kotter P."/>
            <person name="Berneiser S."/>
            <person name="Hempel S."/>
            <person name="Feldpausch M."/>
            <person name="Lamberth S."/>
            <person name="Van den Daele H."/>
            <person name="De Keyser A."/>
            <person name="Buysshaert C."/>
            <person name="Gielen J."/>
            <person name="Villarroel R."/>
            <person name="De Clercq R."/>
            <person name="Van Montagu M."/>
            <person name="Rogers J."/>
            <person name="Cronin A."/>
            <person name="Quail M."/>
            <person name="Bray-Allen S."/>
            <person name="Clark L."/>
            <person name="Doggett J."/>
            <person name="Hall S."/>
            <person name="Kay M."/>
            <person name="Lennard N."/>
            <person name="McLay K."/>
            <person name="Mayes R."/>
            <person name="Pettett A."/>
            <person name="Rajandream M.A."/>
            <person name="Lyne M."/>
            <person name="Benes V."/>
            <person name="Rechmann S."/>
            <person name="Borkova D."/>
            <person name="Blocker H."/>
            <person name="Scharfe M."/>
            <person name="Grimm M."/>
            <person name="Lohnert T.H."/>
            <person name="Dose S."/>
            <person name="de Haan M."/>
            <person name="Maarse A."/>
            <person name="Schafer M."/>
            <person name="Muller-Auer S."/>
            <person name="Gabel C."/>
            <person name="Fuchs M."/>
            <person name="Fartmann B."/>
            <person name="Granderath K."/>
            <person name="Dauner D."/>
            <person name="Herzl A."/>
            <person name="Neumann S."/>
            <person name="Argiriou A."/>
            <person name="Vitale D."/>
            <person name="Liguori R."/>
            <person name="Piravandi E."/>
            <person name="Massenet O."/>
            <person name="Quigley F."/>
            <person name="Clabauld G."/>
            <person name="Mundlein A."/>
            <person name="Felber R."/>
            <person name="Schnabl S."/>
            <person name="Hiller R."/>
            <person name="Schmidt W."/>
            <person name="Lecharny A."/>
            <person name="Aubourg S."/>
            <person name="Chefdor F."/>
            <person name="Cooke R."/>
            <person name="Berger C."/>
            <person name="Montfort A."/>
            <person name="Casacuberta E."/>
            <person name="Gibbons T."/>
            <person name="Weber N."/>
            <person name="Vandenbol M."/>
            <person name="Bargues M."/>
            <person name="Terol J."/>
            <person name="Torres A."/>
            <person name="Perez-Perez A."/>
            <person name="Purnelle B."/>
            <person name="Bent E."/>
            <person name="Johnson S."/>
            <person name="Tacon D."/>
            <person name="Jesse T."/>
            <person name="Heijnen L."/>
            <person name="Schwarz S."/>
            <person name="Scholler P."/>
            <person name="Heber S."/>
            <person name="Francs P."/>
            <person name="Bielke C."/>
            <person name="Frishman D."/>
            <person name="Haase D."/>
            <person name="Lemcke K."/>
            <person name="Mewes H.W."/>
            <person name="Stocker S."/>
            <person name="Zaccaria P."/>
            <person name="Bevan M."/>
            <person name="Wilson R.K."/>
            <person name="de la Bastide M."/>
            <person name="Habermann K."/>
            <person name="Parnell L."/>
            <person name="Dedhia N."/>
            <person name="Gnoj L."/>
            <person name="Schutz K."/>
            <person name="Huang E."/>
            <person name="Spiegel L."/>
            <person name="Sehkon M."/>
            <person name="Murray J."/>
            <person name="Sheet P."/>
            <person name="Cordes M."/>
            <person name="Abu-Threideh J."/>
            <person name="Stoneking T."/>
            <person name="Kalicki J."/>
            <person name="Graves T."/>
            <person name="Harmon G."/>
            <person name="Edwards J."/>
            <person name="Latreille P."/>
            <person name="Courtney L."/>
            <person name="Cloud J."/>
            <person name="Abbott A."/>
            <person name="Scott K."/>
            <person name="Johnson D."/>
            <person name="Minx P."/>
            <person name="Bentley D."/>
            <person name="Fulton B."/>
            <person name="Miller N."/>
            <person name="Greco T."/>
            <person name="Kemp K."/>
            <person name="Kramer J."/>
            <person name="Fulton L."/>
            <person name="Mardis E."/>
            <person name="Dante M."/>
            <person name="Pepin K."/>
            <person name="Hillier L."/>
            <person name="Nelson J."/>
            <person name="Spieth J."/>
            <person name="Ryan E."/>
            <person name="Andrews S."/>
            <person name="Geisel C."/>
            <person name="Layman D."/>
            <person name="Du H."/>
            <person name="Ali J."/>
            <person name="Berghoff A."/>
            <person name="Jones K."/>
            <person name="Drone K."/>
            <person name="Cotton M."/>
            <person name="Joshu C."/>
            <person name="Antonoiu B."/>
            <person name="Zidanic M."/>
            <person name="Strong C."/>
            <person name="Sun H."/>
            <person name="Lamar B."/>
            <person name="Yordan C."/>
            <person name="Ma P."/>
            <person name="Zhong J."/>
            <person name="Preston R."/>
            <person name="Vil D."/>
            <person name="Shekher M."/>
            <person name="Matero A."/>
            <person name="Shah R."/>
            <person name="Swaby I.K."/>
            <person name="O'Shaughnessy A."/>
            <person name="Rodriguez M."/>
            <person name="Hoffmann J."/>
            <person name="Till S."/>
            <person name="Granat S."/>
            <person name="Shohdy N."/>
            <person name="Hasegawa A."/>
            <person name="Hameed A."/>
            <person name="Lodhi M."/>
            <person name="Johnson A."/>
            <person name="Chen E."/>
            <person name="Marra M."/>
            <person name="Martienssen R."/>
            <person name="McCombie W.R."/>
        </authorList>
    </citation>
    <scope>NUCLEOTIDE SEQUENCE [LARGE SCALE GENOMIC DNA]</scope>
    <source>
        <strain evidence="24">cv. Columbia</strain>
    </source>
</reference>
<dbReference type="FunFam" id="3.30.200.20:FF:000142">
    <property type="entry name" value="Cysteine-rich receptor-like protein kinase 10"/>
    <property type="match status" value="1"/>
</dbReference>
<evidence type="ECO:0000259" key="21">
    <source>
        <dbReference type="PROSITE" id="PS51473"/>
    </source>
</evidence>
<evidence type="ECO:0000256" key="3">
    <source>
        <dbReference type="ARBA" id="ARBA00022553"/>
    </source>
</evidence>
<dbReference type="Gene3D" id="3.30.200.20">
    <property type="entry name" value="Phosphorylase Kinase, domain 1"/>
    <property type="match status" value="1"/>
</dbReference>
<gene>
    <name evidence="23 25" type="primary">CRK25</name>
    <name evidence="22 23" type="ordered locus">At4g05200</name>
    <name evidence="23" type="ORF">C17L7.120</name>
    <name evidence="23" type="ORF">C17L7_120</name>
</gene>
<reference evidence="24" key="2">
    <citation type="journal article" date="2017" name="Plant J.">
        <title>Araport11: a complete reannotation of the Arabidopsis thaliana reference genome.</title>
        <authorList>
            <person name="Cheng C.Y."/>
            <person name="Krishnakumar V."/>
            <person name="Chan A.P."/>
            <person name="Thibaud-Nissen F."/>
            <person name="Schobel S."/>
            <person name="Town C.D."/>
        </authorList>
    </citation>
    <scope>GENOME REANNOTATION</scope>
    <source>
        <strain evidence="24">cv. Columbia</strain>
    </source>
</reference>
<evidence type="ECO:0000256" key="9">
    <source>
        <dbReference type="ARBA" id="ARBA00022777"/>
    </source>
</evidence>
<keyword evidence="3" id="KW-0597">Phosphoprotein</keyword>
<keyword evidence="4" id="KW-0808">Transferase</keyword>
<dbReference type="FunFam" id="3.30.430.20:FF:000002">
    <property type="entry name" value="Cysteine-rich receptor-like protein kinase 10"/>
    <property type="match status" value="1"/>
</dbReference>
<dbReference type="PROSITE" id="PS00108">
    <property type="entry name" value="PROTEIN_KINASE_ST"/>
    <property type="match status" value="1"/>
</dbReference>
<dbReference type="InterPro" id="IPR002902">
    <property type="entry name" value="GNK2"/>
</dbReference>
<keyword evidence="26 27" id="KW-1267">Proteomics identification</keyword>
<keyword evidence="14" id="KW-0325">Glycoprotein</keyword>
<dbReference type="PANTHER" id="PTHR27002">
    <property type="entry name" value="RECEPTOR-LIKE SERINE/THREONINE-PROTEIN KINASE SD1-8"/>
    <property type="match status" value="1"/>
</dbReference>
<comment type="catalytic activity">
    <reaction evidence="16">
        <text>L-threonyl-[protein] + ATP = O-phospho-L-threonyl-[protein] + ADP + H(+)</text>
        <dbReference type="Rhea" id="RHEA:46608"/>
        <dbReference type="Rhea" id="RHEA-COMP:11060"/>
        <dbReference type="Rhea" id="RHEA-COMP:11605"/>
        <dbReference type="ChEBI" id="CHEBI:15378"/>
        <dbReference type="ChEBI" id="CHEBI:30013"/>
        <dbReference type="ChEBI" id="CHEBI:30616"/>
        <dbReference type="ChEBI" id="CHEBI:61977"/>
        <dbReference type="ChEBI" id="CHEBI:456216"/>
    </reaction>
</comment>
<dbReference type="InterPro" id="IPR001245">
    <property type="entry name" value="Ser-Thr/Tyr_kinase_cat_dom"/>
</dbReference>
<dbReference type="AlphaFoldDB" id="A0A1P8B7N7"/>
<dbReference type="SMR" id="A0A1P8B7N7"/>
<evidence type="ECO:0000256" key="1">
    <source>
        <dbReference type="ARBA" id="ARBA00004167"/>
    </source>
</evidence>
<dbReference type="GO" id="GO:0005524">
    <property type="term" value="F:ATP binding"/>
    <property type="evidence" value="ECO:0007669"/>
    <property type="project" value="UniProtKB-UniRule"/>
</dbReference>
<sequence length="693" mass="77519">MKIILRNSKKKKSKENKNMSSCFKSSVSLFSVFLFMILKTVTSDPTYLYHICPNTTTYSRNSSYLTNLRTVLSSLSSPNAAYASLFDNAAAGEENDSNRVYGVFLCRGDVSAEICRDCVAFAANETLQRCPREKVAVIWYDECMVRYSNQSIVGQMRIRPGVFLTNKQNITENQVSRFNESLPALLIDVAVKAALSSRKFATEKANFTVFQTIYSLVQCTPDLTNQDCESCLRQVINYLPRCCDRSVGGRVIAPSCSFRYELYPFYNETIAAAPMAPPPSSTVTAPPLNIPSEKGKGKNLTVIVTAIAVPVSVCVLLLGAMCWLLARRRNNKLSAETEDLDEDGITSTETLQFQFSAIEAATNKFSESNKLGHGGFGEVYKGQLITGETVAIKRLSQGSTQGAEEFKNEVDVVAKLQHRNLAKLLGYCLDGEEKILVYEFVPNKSLDYFLFDNEKRRVLDWQRRYKIIEGIARGILYLHRDSRLTIIHRDLKASNILLDADMHPKISDFGMARIFGVDQTQANTKRIVGTYGYMSPEYAIHGKYSVKSDVYSFGVLVLELITGKKNSSFYEEDGLGDLVTYVWKLWVENSPLELVDEAMRGNFQTNEVIRCIHIALLCVQEDSSERPSMDDILVMMNSFTVTLPIPKRSGFLLRTMKDSRDPRSGGSASDHSATSKSLPLSVDDSSITIVYPR</sequence>
<feature type="compositionally biased region" description="Polar residues" evidence="18">
    <location>
        <begin position="666"/>
        <end position="679"/>
    </location>
</feature>
<evidence type="ECO:0007829" key="26">
    <source>
        <dbReference type="PeptideAtlas" id="A0A1P8B7N7"/>
    </source>
</evidence>
<protein>
    <submittedName>
        <fullName evidence="23">Cysteine-rich RLK (RECEPTOR-like protein kinase) 25</fullName>
    </submittedName>
</protein>
<feature type="domain" description="Gnk2-homologous" evidence="21">
    <location>
        <begin position="46"/>
        <end position="152"/>
    </location>
</feature>
<keyword evidence="6" id="KW-0732">Signal</keyword>
<dbReference type="CDD" id="cd23509">
    <property type="entry name" value="Gnk2-like"/>
    <property type="match status" value="2"/>
</dbReference>
<dbReference type="GeneID" id="825868"/>
<dbReference type="Pfam" id="PF01657">
    <property type="entry name" value="Stress-antifung"/>
    <property type="match status" value="2"/>
</dbReference>
<evidence type="ECO:0000256" key="19">
    <source>
        <dbReference type="SAM" id="Phobius"/>
    </source>
</evidence>
<keyword evidence="7" id="KW-0677">Repeat</keyword>
<keyword evidence="10 17" id="KW-0067">ATP-binding</keyword>
<keyword evidence="24" id="KW-1185">Reference proteome</keyword>
<evidence type="ECO:0000256" key="15">
    <source>
        <dbReference type="ARBA" id="ARBA00047558"/>
    </source>
</evidence>
<evidence type="ECO:0007829" key="27">
    <source>
        <dbReference type="ProteomicsDB" id="A0A1P8B7N7"/>
    </source>
</evidence>
<evidence type="ECO:0000313" key="25">
    <source>
        <dbReference type="TAIR" id="AT4G05200"/>
    </source>
</evidence>
<keyword evidence="13" id="KW-0675">Receptor</keyword>
<evidence type="ECO:0000259" key="20">
    <source>
        <dbReference type="PROSITE" id="PS50011"/>
    </source>
</evidence>
<dbReference type="Pfam" id="PF07714">
    <property type="entry name" value="PK_Tyr_Ser-Thr"/>
    <property type="match status" value="1"/>
</dbReference>
<keyword evidence="2" id="KW-0723">Serine/threonine-protein kinase</keyword>
<dbReference type="FunFam" id="1.10.510.10:FF:000129">
    <property type="entry name" value="cysteine-rich receptor-like protein kinase 10"/>
    <property type="match status" value="1"/>
</dbReference>
<dbReference type="PROSITE" id="PS00107">
    <property type="entry name" value="PROTEIN_KINASE_ATP"/>
    <property type="match status" value="1"/>
</dbReference>
<evidence type="ECO:0000313" key="24">
    <source>
        <dbReference type="Proteomes" id="UP000006548"/>
    </source>
</evidence>
<dbReference type="Araport" id="AT4G05200"/>
<feature type="transmembrane region" description="Helical" evidence="19">
    <location>
        <begin position="300"/>
        <end position="326"/>
    </location>
</feature>
<organism evidence="23 24">
    <name type="scientific">Arabidopsis thaliana</name>
    <name type="common">Mouse-ear cress</name>
    <dbReference type="NCBI Taxonomy" id="3702"/>
    <lineage>
        <taxon>Eukaryota</taxon>
        <taxon>Viridiplantae</taxon>
        <taxon>Streptophyta</taxon>
        <taxon>Embryophyta</taxon>
        <taxon>Tracheophyta</taxon>
        <taxon>Spermatophyta</taxon>
        <taxon>Magnoliopsida</taxon>
        <taxon>eudicotyledons</taxon>
        <taxon>Gunneridae</taxon>
        <taxon>Pentapetalae</taxon>
        <taxon>rosids</taxon>
        <taxon>malvids</taxon>
        <taxon>Brassicales</taxon>
        <taxon>Brassicaceae</taxon>
        <taxon>Camelineae</taxon>
        <taxon>Arabidopsis</taxon>
    </lineage>
</organism>
<evidence type="ECO:0000256" key="5">
    <source>
        <dbReference type="ARBA" id="ARBA00022692"/>
    </source>
</evidence>
<keyword evidence="9" id="KW-0418">Kinase</keyword>
<evidence type="ECO:0000313" key="23">
    <source>
        <dbReference type="EMBL" id="ANM67607.1"/>
    </source>
</evidence>
<dbReference type="Proteomes" id="UP000006548">
    <property type="component" value="Chromosome 4"/>
</dbReference>
<feature type="domain" description="Protein kinase" evidence="20">
    <location>
        <begin position="365"/>
        <end position="640"/>
    </location>
</feature>
<dbReference type="Gene3D" id="3.30.430.20">
    <property type="entry name" value="Gnk2 domain, C-X8-C-X2-C motif"/>
    <property type="match status" value="2"/>
</dbReference>
<feature type="binding site" evidence="17">
    <location>
        <position position="393"/>
    </location>
    <ligand>
        <name>ATP</name>
        <dbReference type="ChEBI" id="CHEBI:30616"/>
    </ligand>
</feature>
<evidence type="ECO:0000256" key="2">
    <source>
        <dbReference type="ARBA" id="ARBA00022527"/>
    </source>
</evidence>
<evidence type="ECO:0000256" key="18">
    <source>
        <dbReference type="SAM" id="MobiDB-lite"/>
    </source>
</evidence>
<proteinExistence type="evidence at protein level"/>
<evidence type="ECO:0000256" key="11">
    <source>
        <dbReference type="ARBA" id="ARBA00022989"/>
    </source>
</evidence>
<dbReference type="GO" id="GO:0006979">
    <property type="term" value="P:response to oxidative stress"/>
    <property type="evidence" value="ECO:0007669"/>
    <property type="project" value="UniProtKB-ARBA"/>
</dbReference>
<keyword evidence="5 19" id="KW-0812">Transmembrane</keyword>
<comment type="subcellular location">
    <subcellularLocation>
        <location evidence="1">Membrane</location>
        <topology evidence="1">Single-pass membrane protein</topology>
    </subcellularLocation>
</comment>
<comment type="catalytic activity">
    <reaction evidence="15">
        <text>L-seryl-[protein] + ATP = O-phospho-L-seryl-[protein] + ADP + H(+)</text>
        <dbReference type="Rhea" id="RHEA:17989"/>
        <dbReference type="Rhea" id="RHEA-COMP:9863"/>
        <dbReference type="Rhea" id="RHEA-COMP:11604"/>
        <dbReference type="ChEBI" id="CHEBI:15378"/>
        <dbReference type="ChEBI" id="CHEBI:29999"/>
        <dbReference type="ChEBI" id="CHEBI:30616"/>
        <dbReference type="ChEBI" id="CHEBI:83421"/>
        <dbReference type="ChEBI" id="CHEBI:456216"/>
    </reaction>
</comment>
<feature type="region of interest" description="Disordered" evidence="18">
    <location>
        <begin position="656"/>
        <end position="679"/>
    </location>
</feature>
<dbReference type="PROSITE" id="PS50011">
    <property type="entry name" value="PROTEIN_KINASE_DOM"/>
    <property type="match status" value="1"/>
</dbReference>
<dbReference type="CDD" id="cd14066">
    <property type="entry name" value="STKc_IRAK"/>
    <property type="match status" value="1"/>
</dbReference>
<keyword evidence="8 17" id="KW-0547">Nucleotide-binding</keyword>
<keyword evidence="12 19" id="KW-0472">Membrane</keyword>
<feature type="domain" description="Gnk2-homologous" evidence="21">
    <location>
        <begin position="158"/>
        <end position="265"/>
    </location>
</feature>
<dbReference type="PANTHER" id="PTHR27002:SF659">
    <property type="entry name" value="CYSTEINE-RICH RECEPTOR-LIKE PROTEIN KINASE 25"/>
    <property type="match status" value="1"/>
</dbReference>
<dbReference type="TAIR" id="AT4G05200">
    <property type="gene designation" value="CRK25"/>
</dbReference>
<dbReference type="InterPro" id="IPR000719">
    <property type="entry name" value="Prot_kinase_dom"/>
</dbReference>
<dbReference type="FunFam" id="3.30.430.20:FF:000003">
    <property type="entry name" value="Cysteine-rich RLK (RECEPTOR-like protein kinase) 10"/>
    <property type="match status" value="1"/>
</dbReference>
<dbReference type="Gene3D" id="1.10.510.10">
    <property type="entry name" value="Transferase(Phosphotransferase) domain 1"/>
    <property type="match status" value="1"/>
</dbReference>
<evidence type="ECO:0000256" key="7">
    <source>
        <dbReference type="ARBA" id="ARBA00022737"/>
    </source>
</evidence>
<dbReference type="RefSeq" id="NP_001329426.1">
    <property type="nucleotide sequence ID" value="NM_001340543.1"/>
</dbReference>
<dbReference type="SUPFAM" id="SSF56112">
    <property type="entry name" value="Protein kinase-like (PK-like)"/>
    <property type="match status" value="1"/>
</dbReference>
<keyword evidence="11 19" id="KW-1133">Transmembrane helix</keyword>
<dbReference type="InterPro" id="IPR011009">
    <property type="entry name" value="Kinase-like_dom_sf"/>
</dbReference>
<evidence type="ECO:0000256" key="13">
    <source>
        <dbReference type="ARBA" id="ARBA00023170"/>
    </source>
</evidence>
<dbReference type="EMBL" id="CP002687">
    <property type="protein sequence ID" value="ANM67607.1"/>
    <property type="molecule type" value="Genomic_DNA"/>
</dbReference>
<evidence type="ECO:0000256" key="17">
    <source>
        <dbReference type="PROSITE-ProRule" id="PRU10141"/>
    </source>
</evidence>
<accession>A0A1P8B7N7</accession>
<evidence type="ECO:0000256" key="10">
    <source>
        <dbReference type="ARBA" id="ARBA00022840"/>
    </source>
</evidence>
<evidence type="ECO:0000256" key="6">
    <source>
        <dbReference type="ARBA" id="ARBA00022729"/>
    </source>
</evidence>
<evidence type="ECO:0000256" key="4">
    <source>
        <dbReference type="ARBA" id="ARBA00022679"/>
    </source>
</evidence>
<dbReference type="ProteomicsDB" id="197563"/>
<evidence type="ECO:0000256" key="14">
    <source>
        <dbReference type="ARBA" id="ARBA00023180"/>
    </source>
</evidence>
<dbReference type="ExpressionAtlas" id="A0A1P8B7N7">
    <property type="expression patterns" value="baseline and differential"/>
</dbReference>
<dbReference type="InterPro" id="IPR017441">
    <property type="entry name" value="Protein_kinase_ATP_BS"/>
</dbReference>
<dbReference type="PROSITE" id="PS51473">
    <property type="entry name" value="GNK2"/>
    <property type="match status" value="2"/>
</dbReference>
<dbReference type="GO" id="GO:0016020">
    <property type="term" value="C:membrane"/>
    <property type="evidence" value="ECO:0007669"/>
    <property type="project" value="UniProtKB-SubCell"/>
</dbReference>
<dbReference type="SMART" id="SM00220">
    <property type="entry name" value="S_TKc"/>
    <property type="match status" value="1"/>
</dbReference>
<evidence type="ECO:0000256" key="8">
    <source>
        <dbReference type="ARBA" id="ARBA00022741"/>
    </source>
</evidence>
<dbReference type="InterPro" id="IPR038408">
    <property type="entry name" value="GNK2_sf"/>
</dbReference>
<dbReference type="InterPro" id="IPR008271">
    <property type="entry name" value="Ser/Thr_kinase_AS"/>
</dbReference>
<evidence type="ECO:0000313" key="22">
    <source>
        <dbReference type="Araport" id="AT4G05200"/>
    </source>
</evidence>
<evidence type="ECO:0000256" key="16">
    <source>
        <dbReference type="ARBA" id="ARBA00047951"/>
    </source>
</evidence>